<evidence type="ECO:0000313" key="3">
    <source>
        <dbReference type="Proteomes" id="UP000037460"/>
    </source>
</evidence>
<accession>A0A0M0K7I6</accession>
<comment type="caution">
    <text evidence="2">The sequence shown here is derived from an EMBL/GenBank/DDBJ whole genome shotgun (WGS) entry which is preliminary data.</text>
</comment>
<feature type="compositionally biased region" description="Basic and acidic residues" evidence="1">
    <location>
        <begin position="43"/>
        <end position="56"/>
    </location>
</feature>
<reference evidence="3" key="1">
    <citation type="journal article" date="2015" name="PLoS Genet.">
        <title>Genome Sequence and Transcriptome Analyses of Chrysochromulina tobin: Metabolic Tools for Enhanced Algal Fitness in the Prominent Order Prymnesiales (Haptophyceae).</title>
        <authorList>
            <person name="Hovde B.T."/>
            <person name="Deodato C.R."/>
            <person name="Hunsperger H.M."/>
            <person name="Ryken S.A."/>
            <person name="Yost W."/>
            <person name="Jha R.K."/>
            <person name="Patterson J."/>
            <person name="Monnat R.J. Jr."/>
            <person name="Barlow S.B."/>
            <person name="Starkenburg S.R."/>
            <person name="Cattolico R.A."/>
        </authorList>
    </citation>
    <scope>NUCLEOTIDE SEQUENCE</scope>
    <source>
        <strain evidence="3">CCMP291</strain>
    </source>
</reference>
<gene>
    <name evidence="2" type="ORF">Ctob_014179</name>
</gene>
<feature type="compositionally biased region" description="Basic and acidic residues" evidence="1">
    <location>
        <begin position="135"/>
        <end position="176"/>
    </location>
</feature>
<dbReference type="AlphaFoldDB" id="A0A0M0K7I6"/>
<feature type="region of interest" description="Disordered" evidence="1">
    <location>
        <begin position="40"/>
        <end position="72"/>
    </location>
</feature>
<feature type="region of interest" description="Disordered" evidence="1">
    <location>
        <begin position="135"/>
        <end position="180"/>
    </location>
</feature>
<protein>
    <submittedName>
        <fullName evidence="2">Uncharacterized protein</fullName>
    </submittedName>
</protein>
<dbReference type="Proteomes" id="UP000037460">
    <property type="component" value="Unassembled WGS sequence"/>
</dbReference>
<keyword evidence="3" id="KW-1185">Reference proteome</keyword>
<organism evidence="2 3">
    <name type="scientific">Chrysochromulina tobinii</name>
    <dbReference type="NCBI Taxonomy" id="1460289"/>
    <lineage>
        <taxon>Eukaryota</taxon>
        <taxon>Haptista</taxon>
        <taxon>Haptophyta</taxon>
        <taxon>Prymnesiophyceae</taxon>
        <taxon>Prymnesiales</taxon>
        <taxon>Chrysochromulinaceae</taxon>
        <taxon>Chrysochromulina</taxon>
    </lineage>
</organism>
<evidence type="ECO:0000313" key="2">
    <source>
        <dbReference type="EMBL" id="KOO34353.1"/>
    </source>
</evidence>
<proteinExistence type="predicted"/>
<dbReference type="EMBL" id="JWZX01001254">
    <property type="protein sequence ID" value="KOO34353.1"/>
    <property type="molecule type" value="Genomic_DNA"/>
</dbReference>
<evidence type="ECO:0000256" key="1">
    <source>
        <dbReference type="SAM" id="MobiDB-lite"/>
    </source>
</evidence>
<name>A0A0M0K7I6_9EUKA</name>
<sequence>MRLPVAEERRAASTLPGARLAGGFAISLDDLSGVKLRNASGDAEGRAAPEKPKEMTPEGVRARRKLKTSGAPRAAATAAVAAKEFGPAHLDAAPARNNTKENGTVQGKAVAACAGSGCAIKVPSPLKRGLSARVASRDEHAHEPVVGEHSAEIREIRRQEHEDPGREQGPRRDGVHARGSWITWVRGTAGGLSMSL</sequence>